<evidence type="ECO:0000313" key="7">
    <source>
        <dbReference type="EMBL" id="MBL4916971.1"/>
    </source>
</evidence>
<comment type="caution">
    <text evidence="7">The sequence shown here is derived from an EMBL/GenBank/DDBJ whole genome shotgun (WGS) entry which is preliminary data.</text>
</comment>
<name>A0A8K0V9Q4_9RHOB</name>
<evidence type="ECO:0000259" key="6">
    <source>
        <dbReference type="SMART" id="SM00903"/>
    </source>
</evidence>
<reference evidence="7" key="1">
    <citation type="submission" date="2021-01" db="EMBL/GenBank/DDBJ databases">
        <title>Tabrizicola alba sp. nov. a motile alkaliphilic bacterium isolated from a soda lake.</title>
        <authorList>
            <person name="Szuroczki S."/>
            <person name="Abbaszade G."/>
            <person name="Schumann P."/>
            <person name="Toth E."/>
        </authorList>
    </citation>
    <scope>NUCLEOTIDE SEQUENCE</scope>
    <source>
        <strain evidence="7">DMG-N-6</strain>
    </source>
</reference>
<organism evidence="7 8">
    <name type="scientific">Szabonella alba</name>
    <dbReference type="NCBI Taxonomy" id="2804194"/>
    <lineage>
        <taxon>Bacteria</taxon>
        <taxon>Pseudomonadati</taxon>
        <taxon>Pseudomonadota</taxon>
        <taxon>Alphaproteobacteria</taxon>
        <taxon>Rhodobacterales</taxon>
        <taxon>Paracoccaceae</taxon>
        <taxon>Szabonella</taxon>
    </lineage>
</organism>
<dbReference type="EMBL" id="JAESVN010000002">
    <property type="protein sequence ID" value="MBL4916971.1"/>
    <property type="molecule type" value="Genomic_DNA"/>
</dbReference>
<accession>A0A8K0V9Q4</accession>
<dbReference type="PANTHER" id="PTHR33798:SF5">
    <property type="entry name" value="FLAVIN REDUCTASE LIKE DOMAIN-CONTAINING PROTEIN"/>
    <property type="match status" value="1"/>
</dbReference>
<comment type="similarity">
    <text evidence="4">Belongs to the flavoredoxin family.</text>
</comment>
<dbReference type="AlphaFoldDB" id="A0A8K0V9Q4"/>
<dbReference type="GO" id="GO:0010181">
    <property type="term" value="F:FMN binding"/>
    <property type="evidence" value="ECO:0007669"/>
    <property type="project" value="InterPro"/>
</dbReference>
<dbReference type="Proteomes" id="UP000648908">
    <property type="component" value="Unassembled WGS sequence"/>
</dbReference>
<dbReference type="InterPro" id="IPR002563">
    <property type="entry name" value="Flavin_Rdtase-like_dom"/>
</dbReference>
<dbReference type="Pfam" id="PF01613">
    <property type="entry name" value="Flavin_Reduct"/>
    <property type="match status" value="1"/>
</dbReference>
<gene>
    <name evidence="7" type="ORF">JL811_07015</name>
</gene>
<dbReference type="SMART" id="SM00903">
    <property type="entry name" value="Flavin_Reduct"/>
    <property type="match status" value="1"/>
</dbReference>
<keyword evidence="3" id="KW-0288">FMN</keyword>
<sequence length="223" mass="24807">MEFDFTQLPAADRYRLLTNFVGPRPIALVTTRSANGQGNAAPMSFFNVFAHEPPIVIIGFSARPDGSEKDTLVNLRRSGEFCVNMVDLELSEAMILCGVNFASDVDETEFSGLATSPCRQIDARFVTRTPCAMECRVERIIDYPRRAIVLGEVVEMTVRDDCMDAQGRYVDPGVYQPLARLHADNYIVADRQFELKKPEAMTRHEVGQSAATPGPARSTKDIR</sequence>
<feature type="domain" description="Flavin reductase like" evidence="6">
    <location>
        <begin position="21"/>
        <end position="171"/>
    </location>
</feature>
<feature type="region of interest" description="Disordered" evidence="5">
    <location>
        <begin position="200"/>
        <end position="223"/>
    </location>
</feature>
<evidence type="ECO:0000313" key="8">
    <source>
        <dbReference type="Proteomes" id="UP000648908"/>
    </source>
</evidence>
<dbReference type="GO" id="GO:0016646">
    <property type="term" value="F:oxidoreductase activity, acting on the CH-NH group of donors, NAD or NADP as acceptor"/>
    <property type="evidence" value="ECO:0007669"/>
    <property type="project" value="UniProtKB-ARBA"/>
</dbReference>
<keyword evidence="8" id="KW-1185">Reference proteome</keyword>
<evidence type="ECO:0000256" key="3">
    <source>
        <dbReference type="ARBA" id="ARBA00022643"/>
    </source>
</evidence>
<dbReference type="SUPFAM" id="SSF50475">
    <property type="entry name" value="FMN-binding split barrel"/>
    <property type="match status" value="1"/>
</dbReference>
<evidence type="ECO:0000256" key="4">
    <source>
        <dbReference type="ARBA" id="ARBA00038054"/>
    </source>
</evidence>
<evidence type="ECO:0000256" key="5">
    <source>
        <dbReference type="SAM" id="MobiDB-lite"/>
    </source>
</evidence>
<dbReference type="Gene3D" id="2.30.110.10">
    <property type="entry name" value="Electron Transport, Fmn-binding Protein, Chain A"/>
    <property type="match status" value="1"/>
</dbReference>
<proteinExistence type="inferred from homology"/>
<comment type="cofactor">
    <cofactor evidence="1">
        <name>FMN</name>
        <dbReference type="ChEBI" id="CHEBI:58210"/>
    </cofactor>
</comment>
<keyword evidence="2" id="KW-0285">Flavoprotein</keyword>
<evidence type="ECO:0000256" key="2">
    <source>
        <dbReference type="ARBA" id="ARBA00022630"/>
    </source>
</evidence>
<evidence type="ECO:0000256" key="1">
    <source>
        <dbReference type="ARBA" id="ARBA00001917"/>
    </source>
</evidence>
<protein>
    <submittedName>
        <fullName evidence="7">Flavin reductase family protein</fullName>
    </submittedName>
</protein>
<dbReference type="PANTHER" id="PTHR33798">
    <property type="entry name" value="FLAVOPROTEIN OXYGENASE"/>
    <property type="match status" value="1"/>
</dbReference>
<dbReference type="InterPro" id="IPR012349">
    <property type="entry name" value="Split_barrel_FMN-bd"/>
</dbReference>